<accession>A0A0L6VHM4</accession>
<dbReference type="Proteomes" id="UP000037035">
    <property type="component" value="Unassembled WGS sequence"/>
</dbReference>
<dbReference type="Pfam" id="PF13639">
    <property type="entry name" value="zf-RING_2"/>
    <property type="match status" value="1"/>
</dbReference>
<feature type="compositionally biased region" description="Polar residues" evidence="14">
    <location>
        <begin position="55"/>
        <end position="67"/>
    </location>
</feature>
<keyword evidence="5" id="KW-0808">Transferase</keyword>
<name>A0A0L6VHM4_9BASI</name>
<dbReference type="GO" id="GO:0008270">
    <property type="term" value="F:zinc ion binding"/>
    <property type="evidence" value="ECO:0007669"/>
    <property type="project" value="UniProtKB-KW"/>
</dbReference>
<dbReference type="VEuPathDB" id="FungiDB:VP01_1586g2"/>
<feature type="compositionally biased region" description="Pro residues" evidence="14">
    <location>
        <begin position="576"/>
        <end position="586"/>
    </location>
</feature>
<keyword evidence="10" id="KW-0833">Ubl conjugation pathway</keyword>
<evidence type="ECO:0000256" key="9">
    <source>
        <dbReference type="ARBA" id="ARBA00022771"/>
    </source>
</evidence>
<dbReference type="InterPro" id="IPR013083">
    <property type="entry name" value="Znf_RING/FYVE/PHD"/>
</dbReference>
<dbReference type="STRING" id="27349.A0A0L6VHM4"/>
<keyword evidence="6 15" id="KW-0812">Transmembrane</keyword>
<evidence type="ECO:0000256" key="13">
    <source>
        <dbReference type="ARBA" id="ARBA00023136"/>
    </source>
</evidence>
<comment type="pathway">
    <text evidence="3">Protein modification; protein ubiquitination.</text>
</comment>
<dbReference type="InterPro" id="IPR036259">
    <property type="entry name" value="MFS_trans_sf"/>
</dbReference>
<evidence type="ECO:0000256" key="1">
    <source>
        <dbReference type="ARBA" id="ARBA00000900"/>
    </source>
</evidence>
<keyword evidence="8" id="KW-0732">Signal</keyword>
<evidence type="ECO:0000256" key="5">
    <source>
        <dbReference type="ARBA" id="ARBA00022679"/>
    </source>
</evidence>
<proteinExistence type="predicted"/>
<evidence type="ECO:0000256" key="8">
    <source>
        <dbReference type="ARBA" id="ARBA00022729"/>
    </source>
</evidence>
<evidence type="ECO:0000256" key="7">
    <source>
        <dbReference type="ARBA" id="ARBA00022723"/>
    </source>
</evidence>
<dbReference type="GO" id="GO:0044695">
    <property type="term" value="C:Dsc E3 ubiquitin ligase complex"/>
    <property type="evidence" value="ECO:0007669"/>
    <property type="project" value="TreeGrafter"/>
</dbReference>
<evidence type="ECO:0000256" key="14">
    <source>
        <dbReference type="SAM" id="MobiDB-lite"/>
    </source>
</evidence>
<dbReference type="Pfam" id="PF11145">
    <property type="entry name" value="DUF2921"/>
    <property type="match status" value="2"/>
</dbReference>
<keyword evidence="12 15" id="KW-1133">Transmembrane helix</keyword>
<keyword evidence="7" id="KW-0479">Metal-binding</keyword>
<dbReference type="Gene3D" id="3.30.40.10">
    <property type="entry name" value="Zinc/RING finger domain, C3HC4 (zinc finger)"/>
    <property type="match status" value="1"/>
</dbReference>
<dbReference type="GO" id="GO:0061630">
    <property type="term" value="F:ubiquitin protein ligase activity"/>
    <property type="evidence" value="ECO:0007669"/>
    <property type="project" value="UniProtKB-EC"/>
</dbReference>
<dbReference type="InterPro" id="IPR021319">
    <property type="entry name" value="DUF2921"/>
</dbReference>
<feature type="region of interest" description="Disordered" evidence="14">
    <location>
        <begin position="575"/>
        <end position="594"/>
    </location>
</feature>
<feature type="transmembrane region" description="Helical" evidence="15">
    <location>
        <begin position="509"/>
        <end position="526"/>
    </location>
</feature>
<dbReference type="PANTHER" id="PTHR22763">
    <property type="entry name" value="RING ZINC FINGER PROTEIN"/>
    <property type="match status" value="1"/>
</dbReference>
<evidence type="ECO:0000313" key="17">
    <source>
        <dbReference type="EMBL" id="KNZ60258.1"/>
    </source>
</evidence>
<sequence>MIIYNPGKGAEQKDPDSVYKREIGEVWRCADSGHVGWIGRSNVISTAVPPRGCEHSQNSPMENTGRQQPSSFPFLILTALLFYFFSKSPATNQTESRIQLERTLEHRTQELIALNSYLAKNQTQQLPLPITHQLSYHQNNTFGKISLPDAQLFLQNWYHHLNARSNLDTQPFIYWKNISGHVKGNWKWRKESILWWPQESLQKKHNSVNISSSSSTQNLLEESSSESLELQRGKFPWTPPKHHNQSIIHPDKWTLPPAQKIDLNLRESAVEHVRSNTTMIRGSLYLSSDDSKDVVLEVEGVHLQNEGKFYMRAYPSRTYLDTRIHLSSALDIPSSYLLDQHPNNSLPNPHPPTHQQLAIGHAITADLQYRIQKIKQMLQKGDLPRDNDERDGFDHDSANCTFLIYGGLTPLPTTPTQTADSLLEYERSLVEPTGASIPIPSPSHPIFQALMVSPNCGLVLETGEMSVLLGPSFWNKGRNYGWVAGMVLGIQCWLLVWQMDSRQSPSESLSRMSYFSLVAQIIMDAWTFSSHLTLAVVTNNSSSQTLLVPAFFACLNAILFGMRYGALIRIHAPSPSADPSPAPPAAPSEDSIGRDTDYVQVPTTDVVEASAVDSPSPPPAPRQSRLRQLVHSLKSLLTHRPFVSISIVALFVLIVPFLLYSWQPLVLSILFSYWIPQIVHNVHNGTSRRGLRKRYVLGTTLCRLFLPLYIWGCPNNVLFVTANPWIWLICLYSVSQAIVLILQDYLGARFFLFGMCSYEPMWDYHPVKLPMTRTDLEEGGTTVEGKEWMPECVICFERIDVLPSSPSPSVASSSYDPPMLSSSDPLLHPRPRTASYSDSSSFPFPRSADVHHSLFSRWSYMVPPCHHIAHTKCLEGWLAIKSECPVCRRPLPPV</sequence>
<reference evidence="17 18" key="1">
    <citation type="submission" date="2015-08" db="EMBL/GenBank/DDBJ databases">
        <title>Next Generation Sequencing and Analysis of the Genome of Puccinia sorghi L Schw, the Causal Agent of Maize Common Rust.</title>
        <authorList>
            <person name="Rochi L."/>
            <person name="Burguener G."/>
            <person name="Darino M."/>
            <person name="Turjanski A."/>
            <person name="Kreff E."/>
            <person name="Dieguez M.J."/>
            <person name="Sacco F."/>
        </authorList>
    </citation>
    <scope>NUCLEOTIDE SEQUENCE [LARGE SCALE GENOMIC DNA]</scope>
    <source>
        <strain evidence="17 18">RO10H11247</strain>
    </source>
</reference>
<feature type="transmembrane region" description="Helical" evidence="15">
    <location>
        <begin position="480"/>
        <end position="497"/>
    </location>
</feature>
<dbReference type="AlphaFoldDB" id="A0A0L6VHM4"/>
<dbReference type="PANTHER" id="PTHR22763:SF162">
    <property type="entry name" value="TRANSMEMBRANE E3 UBIQUITIN-PROTEIN LIGASE 1"/>
    <property type="match status" value="1"/>
</dbReference>
<dbReference type="GO" id="GO:0012505">
    <property type="term" value="C:endomembrane system"/>
    <property type="evidence" value="ECO:0007669"/>
    <property type="project" value="UniProtKB-SubCell"/>
</dbReference>
<evidence type="ECO:0000313" key="18">
    <source>
        <dbReference type="Proteomes" id="UP000037035"/>
    </source>
</evidence>
<dbReference type="InterPro" id="IPR050731">
    <property type="entry name" value="HRD1_E3_ubiq-ligases"/>
</dbReference>
<feature type="transmembrane region" description="Helical" evidence="15">
    <location>
        <begin position="724"/>
        <end position="742"/>
    </location>
</feature>
<feature type="transmembrane region" description="Helical" evidence="15">
    <location>
        <begin position="546"/>
        <end position="566"/>
    </location>
</feature>
<feature type="transmembrane region" description="Helical" evidence="15">
    <location>
        <begin position="695"/>
        <end position="712"/>
    </location>
</feature>
<organism evidence="17 18">
    <name type="scientific">Puccinia sorghi</name>
    <dbReference type="NCBI Taxonomy" id="27349"/>
    <lineage>
        <taxon>Eukaryota</taxon>
        <taxon>Fungi</taxon>
        <taxon>Dikarya</taxon>
        <taxon>Basidiomycota</taxon>
        <taxon>Pucciniomycotina</taxon>
        <taxon>Pucciniomycetes</taxon>
        <taxon>Pucciniales</taxon>
        <taxon>Pucciniaceae</taxon>
        <taxon>Puccinia</taxon>
    </lineage>
</organism>
<comment type="caution">
    <text evidence="17">The sequence shown here is derived from an EMBL/GenBank/DDBJ whole genome shotgun (WGS) entry which is preliminary data.</text>
</comment>
<gene>
    <name evidence="17" type="ORF">VP01_1586g2</name>
</gene>
<evidence type="ECO:0000256" key="6">
    <source>
        <dbReference type="ARBA" id="ARBA00022692"/>
    </source>
</evidence>
<dbReference type="EMBL" id="LAVV01006377">
    <property type="protein sequence ID" value="KNZ60258.1"/>
    <property type="molecule type" value="Genomic_DNA"/>
</dbReference>
<comment type="subcellular location">
    <subcellularLocation>
        <location evidence="2">Endomembrane system</location>
        <topology evidence="2">Multi-pass membrane protein</topology>
    </subcellularLocation>
</comment>
<evidence type="ECO:0000256" key="4">
    <source>
        <dbReference type="ARBA" id="ARBA00012483"/>
    </source>
</evidence>
<feature type="region of interest" description="Disordered" evidence="14">
    <location>
        <begin position="48"/>
        <end position="67"/>
    </location>
</feature>
<evidence type="ECO:0000259" key="16">
    <source>
        <dbReference type="SMART" id="SM00184"/>
    </source>
</evidence>
<keyword evidence="11" id="KW-0862">Zinc</keyword>
<keyword evidence="13 15" id="KW-0472">Membrane</keyword>
<dbReference type="OrthoDB" id="9984778at2759"/>
<comment type="catalytic activity">
    <reaction evidence="1">
        <text>S-ubiquitinyl-[E2 ubiquitin-conjugating enzyme]-L-cysteine + [acceptor protein]-L-lysine = [E2 ubiquitin-conjugating enzyme]-L-cysteine + N(6)-ubiquitinyl-[acceptor protein]-L-lysine.</text>
        <dbReference type="EC" id="2.3.2.27"/>
    </reaction>
</comment>
<dbReference type="SUPFAM" id="SSF57850">
    <property type="entry name" value="RING/U-box"/>
    <property type="match status" value="1"/>
</dbReference>
<feature type="domain" description="RING-type" evidence="16">
    <location>
        <begin position="792"/>
        <end position="887"/>
    </location>
</feature>
<dbReference type="EC" id="2.3.2.27" evidence="4"/>
<evidence type="ECO:0000256" key="11">
    <source>
        <dbReference type="ARBA" id="ARBA00022833"/>
    </source>
</evidence>
<keyword evidence="18" id="KW-1185">Reference proteome</keyword>
<evidence type="ECO:0000256" key="2">
    <source>
        <dbReference type="ARBA" id="ARBA00004127"/>
    </source>
</evidence>
<dbReference type="SUPFAM" id="SSF103473">
    <property type="entry name" value="MFS general substrate transporter"/>
    <property type="match status" value="1"/>
</dbReference>
<evidence type="ECO:0000256" key="3">
    <source>
        <dbReference type="ARBA" id="ARBA00004906"/>
    </source>
</evidence>
<evidence type="ECO:0000256" key="12">
    <source>
        <dbReference type="ARBA" id="ARBA00022989"/>
    </source>
</evidence>
<keyword evidence="9" id="KW-0863">Zinc-finger</keyword>
<evidence type="ECO:0000256" key="15">
    <source>
        <dbReference type="SAM" id="Phobius"/>
    </source>
</evidence>
<feature type="transmembrane region" description="Helical" evidence="15">
    <location>
        <begin position="642"/>
        <end position="659"/>
    </location>
</feature>
<dbReference type="GO" id="GO:0043161">
    <property type="term" value="P:proteasome-mediated ubiquitin-dependent protein catabolic process"/>
    <property type="evidence" value="ECO:0007669"/>
    <property type="project" value="TreeGrafter"/>
</dbReference>
<evidence type="ECO:0000256" key="10">
    <source>
        <dbReference type="ARBA" id="ARBA00022786"/>
    </source>
</evidence>
<protein>
    <recommendedName>
        <fullName evidence="4">RING-type E3 ubiquitin transferase</fullName>
        <ecNumber evidence="4">2.3.2.27</ecNumber>
    </recommendedName>
</protein>
<dbReference type="SMART" id="SM00184">
    <property type="entry name" value="RING"/>
    <property type="match status" value="1"/>
</dbReference>
<dbReference type="InterPro" id="IPR001841">
    <property type="entry name" value="Znf_RING"/>
</dbReference>